<dbReference type="Proteomes" id="UP000078343">
    <property type="component" value="Unassembled WGS sequence"/>
</dbReference>
<evidence type="ECO:0000256" key="1">
    <source>
        <dbReference type="SAM" id="MobiDB-lite"/>
    </source>
</evidence>
<comment type="caution">
    <text evidence="2">The sequence shown here is derived from an EMBL/GenBank/DDBJ whole genome shotgun (WGS) entry which is preliminary data.</text>
</comment>
<proteinExistence type="predicted"/>
<feature type="compositionally biased region" description="Basic and acidic residues" evidence="1">
    <location>
        <begin position="492"/>
        <end position="502"/>
    </location>
</feature>
<protein>
    <submittedName>
        <fullName evidence="2">Uncharacterized protein</fullName>
    </submittedName>
</protein>
<evidence type="ECO:0000313" key="3">
    <source>
        <dbReference type="Proteomes" id="UP000078343"/>
    </source>
</evidence>
<dbReference type="Pfam" id="PF14441">
    <property type="entry name" value="OTT_1508_deam"/>
    <property type="match status" value="1"/>
</dbReference>
<reference evidence="2 3" key="1">
    <citation type="submission" date="2016-04" db="EMBL/GenBank/DDBJ databases">
        <title>Draft genome of Fonsecaea erecta CBS 125763.</title>
        <authorList>
            <person name="Weiss V.A."/>
            <person name="Vicente V.A."/>
            <person name="Raittz R.T."/>
            <person name="Moreno L.F."/>
            <person name="De Souza E.M."/>
            <person name="Pedrosa F.O."/>
            <person name="Steffens M.B."/>
            <person name="Faoro H."/>
            <person name="Tadra-Sfeir M.Z."/>
            <person name="Najafzadeh M.J."/>
            <person name="Felipe M.S."/>
            <person name="Teixeira M."/>
            <person name="Sun J."/>
            <person name="Xi L."/>
            <person name="Gomes R."/>
            <person name="De Azevedo C.M."/>
            <person name="Salgado C.G."/>
            <person name="Da Silva M.B."/>
            <person name="Nascimento M.F."/>
            <person name="Queiroz-Telles F."/>
            <person name="Attili D.S."/>
            <person name="Gorbushina A."/>
        </authorList>
    </citation>
    <scope>NUCLEOTIDE SEQUENCE [LARGE SCALE GENOMIC DNA]</scope>
    <source>
        <strain evidence="2 3">CBS 125763</strain>
    </source>
</reference>
<dbReference type="GeneID" id="30012707"/>
<dbReference type="InterPro" id="IPR027796">
    <property type="entry name" value="OTT_1508_deam-like"/>
</dbReference>
<organism evidence="2 3">
    <name type="scientific">Fonsecaea erecta</name>
    <dbReference type="NCBI Taxonomy" id="1367422"/>
    <lineage>
        <taxon>Eukaryota</taxon>
        <taxon>Fungi</taxon>
        <taxon>Dikarya</taxon>
        <taxon>Ascomycota</taxon>
        <taxon>Pezizomycotina</taxon>
        <taxon>Eurotiomycetes</taxon>
        <taxon>Chaetothyriomycetidae</taxon>
        <taxon>Chaetothyriales</taxon>
        <taxon>Herpotrichiellaceae</taxon>
        <taxon>Fonsecaea</taxon>
    </lineage>
</organism>
<dbReference type="EMBL" id="LVYI01000007">
    <property type="protein sequence ID" value="OAP57801.1"/>
    <property type="molecule type" value="Genomic_DNA"/>
</dbReference>
<keyword evidence="3" id="KW-1185">Reference proteome</keyword>
<dbReference type="OrthoDB" id="437457at2759"/>
<name>A0A178ZEA0_9EURO</name>
<sequence>MTDTTDPTFGTIFRFPGLDPVEFAAAAYVLETTRHQQDPLAPPEAAQIKRVHHKDTDLGRFLDSIAYIFGRFKGKRAAAHVSAAALCHRPDDSGRSDILVTKNNCFGKEDRDFAKVFQKWLEDTEISDLEGIDAITLPKHMLKEILGSAKTGETGQDNVDLVNEEEEKDDPEDDSHDTVLMGAEQQEDAQDEQMWCQIMAFCYGRQLHYIAQICRSDALDDEGLDAMFSGDDKATVQRARQIVKWCREFHDESENSSDTAKLVASYKQICTKSVDFRRRNKSGDDHICESIRKKPQAQPFHARRPKDARPLFAAIHMLGRLRADWGKIKQHKASSGQKFSIVIVSNNRWRNFQFIAKSVREKMSVLWPQYGQLLKIRPPNAAQNYIFYFHCEIQMLHYIRSNGLEERCENYFGCSKKSCWTCWAILSHDPKFRTGDTHAKVFWKCAFPLTHDLQTNANRVILRGLLALQRNMADQVLDLSLRGAKSWVKRAEVNQTTDHDTHQTAAEDLGSSDESGDETAKKAWSSTTVTRDWNSSTVATNWTDPWANCAVLKIAQDRRISIEQLEIFNTSAKHLRCYPAWTQAVAPEFLIRDGDLGTDRISADWLQRTVLVYPVGAVESQRSAVGQAQAFFRFGESSNVATRNRWTLDIAASQGAQQIPDREAWWLGDIYVFAVTLDGKQQNVTPERQQRIMARVHAEFAQRVAERLAGESIYESEISEAASLHKAHRASDGGRRTTRRRN</sequence>
<evidence type="ECO:0000313" key="2">
    <source>
        <dbReference type="EMBL" id="OAP57801.1"/>
    </source>
</evidence>
<dbReference type="RefSeq" id="XP_018691168.1">
    <property type="nucleotide sequence ID" value="XM_018840047.1"/>
</dbReference>
<dbReference type="AlphaFoldDB" id="A0A178ZEA0"/>
<gene>
    <name evidence="2" type="ORF">AYL99_08539</name>
</gene>
<feature type="region of interest" description="Disordered" evidence="1">
    <location>
        <begin position="492"/>
        <end position="524"/>
    </location>
</feature>
<accession>A0A178ZEA0</accession>